<name>A0A644Z1S0_9ZZZZ</name>
<comment type="caution">
    <text evidence="1">The sequence shown here is derived from an EMBL/GenBank/DDBJ whole genome shotgun (WGS) entry which is preliminary data.</text>
</comment>
<proteinExistence type="predicted"/>
<reference evidence="1" key="1">
    <citation type="submission" date="2019-08" db="EMBL/GenBank/DDBJ databases">
        <authorList>
            <person name="Kucharzyk K."/>
            <person name="Murdoch R.W."/>
            <person name="Higgins S."/>
            <person name="Loffler F."/>
        </authorList>
    </citation>
    <scope>NUCLEOTIDE SEQUENCE</scope>
</reference>
<organism evidence="1">
    <name type="scientific">bioreactor metagenome</name>
    <dbReference type="NCBI Taxonomy" id="1076179"/>
    <lineage>
        <taxon>unclassified sequences</taxon>
        <taxon>metagenomes</taxon>
        <taxon>ecological metagenomes</taxon>
    </lineage>
</organism>
<gene>
    <name evidence="1" type="ORF">SDC9_81259</name>
</gene>
<protein>
    <submittedName>
        <fullName evidence="1">Uncharacterized protein</fullName>
    </submittedName>
</protein>
<sequence length="235" mass="25452">MPRLEAQVYVVVACALQTLENFHHHLAQRVQAAHVFQPPAHVAQRVVGAGNETGNAVEQPHAVRPEFVQRRLLVGSLPVHAEDETLGLAQLDGVGQQRAVHGDGAQHRVGVLVDEGVAGRDQPAQIQVLAKKVALGHPHALEALVIGGDVGLAADQHDQHGVLVQQLGLADELAPHLGQMLVQIHRRAMRVVRLFIAQDDAGAQRREILRVELLHVRIRAEATAVAREGEPLFKS</sequence>
<evidence type="ECO:0000313" key="1">
    <source>
        <dbReference type="EMBL" id="MPM34672.1"/>
    </source>
</evidence>
<accession>A0A644Z1S0</accession>
<dbReference type="EMBL" id="VSSQ01007043">
    <property type="protein sequence ID" value="MPM34672.1"/>
    <property type="molecule type" value="Genomic_DNA"/>
</dbReference>
<dbReference type="AlphaFoldDB" id="A0A644Z1S0"/>